<keyword evidence="1" id="KW-0808">Transferase</keyword>
<evidence type="ECO:0000259" key="2">
    <source>
        <dbReference type="PROSITE" id="PS51186"/>
    </source>
</evidence>
<proteinExistence type="predicted"/>
<dbReference type="AlphaFoldDB" id="A0A1S6IXV8"/>
<keyword evidence="4" id="KW-1185">Reference proteome</keyword>
<sequence>MLQVNQLPTGGVQENLANFLVAESQRGVLGVIGLEQAGVAVLLRSLTVATDLRKSGIATALVNEALDLARSRGGQGAYLLTNTAEKFMARWGFARIERQQIPGDLLQQSALNTACSACSICMKLVL</sequence>
<evidence type="ECO:0000313" key="3">
    <source>
        <dbReference type="EMBL" id="AQS59615.1"/>
    </source>
</evidence>
<dbReference type="KEGG" id="dfg:B0537_11325"/>
<dbReference type="OrthoDB" id="2678531at2"/>
<protein>
    <recommendedName>
        <fullName evidence="2">N-acetyltransferase domain-containing protein</fullName>
    </recommendedName>
</protein>
<dbReference type="InterPro" id="IPR016181">
    <property type="entry name" value="Acyl_CoA_acyltransferase"/>
</dbReference>
<accession>A0A1S6IXV8</accession>
<dbReference type="Pfam" id="PF13508">
    <property type="entry name" value="Acetyltransf_7"/>
    <property type="match status" value="1"/>
</dbReference>
<dbReference type="InterPro" id="IPR050769">
    <property type="entry name" value="NAT_camello-type"/>
</dbReference>
<dbReference type="STRING" id="1833852.B0537_11325"/>
<dbReference type="GO" id="GO:0008080">
    <property type="term" value="F:N-acetyltransferase activity"/>
    <property type="evidence" value="ECO:0007669"/>
    <property type="project" value="InterPro"/>
</dbReference>
<dbReference type="InterPro" id="IPR000182">
    <property type="entry name" value="GNAT_dom"/>
</dbReference>
<dbReference type="PANTHER" id="PTHR13947">
    <property type="entry name" value="GNAT FAMILY N-ACETYLTRANSFERASE"/>
    <property type="match status" value="1"/>
</dbReference>
<dbReference type="Proteomes" id="UP000189464">
    <property type="component" value="Chromosome"/>
</dbReference>
<feature type="domain" description="N-acetyltransferase" evidence="2">
    <location>
        <begin position="1"/>
        <end position="126"/>
    </location>
</feature>
<reference evidence="3 4" key="1">
    <citation type="journal article" date="2016" name="Int. J. Syst. Evol. Microbiol.">
        <title>Desulfotomaculum ferrireducens sp. nov., a moderately thermophilic sulfate-reducing and dissimilatory Fe(III)-reducing bacterium isolated from compost.</title>
        <authorList>
            <person name="Yang G."/>
            <person name="Guo J."/>
            <person name="Zhuang L."/>
            <person name="Yuan Y."/>
            <person name="Zhou S."/>
        </authorList>
    </citation>
    <scope>NUCLEOTIDE SEQUENCE [LARGE SCALE GENOMIC DNA]</scope>
    <source>
        <strain evidence="3 4">GSS09</strain>
    </source>
</reference>
<dbReference type="SUPFAM" id="SSF55729">
    <property type="entry name" value="Acyl-CoA N-acyltransferases (Nat)"/>
    <property type="match status" value="1"/>
</dbReference>
<dbReference type="PROSITE" id="PS51186">
    <property type="entry name" value="GNAT"/>
    <property type="match status" value="1"/>
</dbReference>
<evidence type="ECO:0000313" key="4">
    <source>
        <dbReference type="Proteomes" id="UP000189464"/>
    </source>
</evidence>
<dbReference type="PANTHER" id="PTHR13947:SF37">
    <property type="entry name" value="LD18367P"/>
    <property type="match status" value="1"/>
</dbReference>
<organism evidence="3 4">
    <name type="scientific">Desulforamulus ferrireducens</name>
    <dbReference type="NCBI Taxonomy" id="1833852"/>
    <lineage>
        <taxon>Bacteria</taxon>
        <taxon>Bacillati</taxon>
        <taxon>Bacillota</taxon>
        <taxon>Clostridia</taxon>
        <taxon>Eubacteriales</taxon>
        <taxon>Peptococcaceae</taxon>
        <taxon>Desulforamulus</taxon>
    </lineage>
</organism>
<gene>
    <name evidence="3" type="ORF">B0537_11325</name>
</gene>
<dbReference type="EMBL" id="CP019698">
    <property type="protein sequence ID" value="AQS59615.1"/>
    <property type="molecule type" value="Genomic_DNA"/>
</dbReference>
<dbReference type="CDD" id="cd04301">
    <property type="entry name" value="NAT_SF"/>
    <property type="match status" value="1"/>
</dbReference>
<name>A0A1S6IXV8_9FIRM</name>
<dbReference type="Gene3D" id="3.40.630.30">
    <property type="match status" value="1"/>
</dbReference>
<evidence type="ECO:0000256" key="1">
    <source>
        <dbReference type="ARBA" id="ARBA00022679"/>
    </source>
</evidence>